<comment type="caution">
    <text evidence="2">The sequence shown here is derived from an EMBL/GenBank/DDBJ whole genome shotgun (WGS) entry which is preliminary data.</text>
</comment>
<feature type="region of interest" description="Disordered" evidence="1">
    <location>
        <begin position="1"/>
        <end position="38"/>
    </location>
</feature>
<organism evidence="2 3">
    <name type="scientific">Marinobacterium nitratireducens</name>
    <dbReference type="NCBI Taxonomy" id="518897"/>
    <lineage>
        <taxon>Bacteria</taxon>
        <taxon>Pseudomonadati</taxon>
        <taxon>Pseudomonadota</taxon>
        <taxon>Gammaproteobacteria</taxon>
        <taxon>Oceanospirillales</taxon>
        <taxon>Oceanospirillaceae</taxon>
        <taxon>Marinobacterium</taxon>
    </lineage>
</organism>
<accession>A0A917ZBQ7</accession>
<reference evidence="2 3" key="1">
    <citation type="journal article" date="2014" name="Int. J. Syst. Evol. Microbiol.">
        <title>Complete genome sequence of Corynebacterium casei LMG S-19264T (=DSM 44701T), isolated from a smear-ripened cheese.</title>
        <authorList>
            <consortium name="US DOE Joint Genome Institute (JGI-PGF)"/>
            <person name="Walter F."/>
            <person name="Albersmeier A."/>
            <person name="Kalinowski J."/>
            <person name="Ruckert C."/>
        </authorList>
    </citation>
    <scope>NUCLEOTIDE SEQUENCE [LARGE SCALE GENOMIC DNA]</scope>
    <source>
        <strain evidence="2 3">CGMCC 1.7286</strain>
    </source>
</reference>
<dbReference type="Proteomes" id="UP000599578">
    <property type="component" value="Unassembled WGS sequence"/>
</dbReference>
<gene>
    <name evidence="2" type="ORF">GCM10011348_15960</name>
</gene>
<name>A0A917ZBQ7_9GAMM</name>
<dbReference type="AlphaFoldDB" id="A0A917ZBQ7"/>
<evidence type="ECO:0000313" key="3">
    <source>
        <dbReference type="Proteomes" id="UP000599578"/>
    </source>
</evidence>
<evidence type="ECO:0000256" key="1">
    <source>
        <dbReference type="SAM" id="MobiDB-lite"/>
    </source>
</evidence>
<dbReference type="EMBL" id="BMLT01000003">
    <property type="protein sequence ID" value="GGO80076.1"/>
    <property type="molecule type" value="Genomic_DNA"/>
</dbReference>
<evidence type="ECO:0000313" key="2">
    <source>
        <dbReference type="EMBL" id="GGO80076.1"/>
    </source>
</evidence>
<sequence>MNAEPCAPSKSGQIRDAARKAQQWRVDGPDGAEGTEAMAERASLKNKGLSGLELLKAVTELLPQHF</sequence>
<keyword evidence="3" id="KW-1185">Reference proteome</keyword>
<proteinExistence type="predicted"/>
<protein>
    <submittedName>
        <fullName evidence="2">Uncharacterized protein</fullName>
    </submittedName>
</protein>